<keyword evidence="11" id="KW-0511">Multifunctional enzyme</keyword>
<feature type="domain" description="3-hydroxyacyl-CoA dehydrogenase C-terminal" evidence="14">
    <location>
        <begin position="532"/>
        <end position="625"/>
    </location>
</feature>
<dbReference type="Pfam" id="PF00378">
    <property type="entry name" value="ECH_1"/>
    <property type="match status" value="1"/>
</dbReference>
<dbReference type="InterPro" id="IPR006176">
    <property type="entry name" value="3-OHacyl-CoA_DH_NAD-bd"/>
</dbReference>
<keyword evidence="8" id="KW-0520">NAD</keyword>
<dbReference type="Gene3D" id="3.40.50.720">
    <property type="entry name" value="NAD(P)-binding Rossmann-like Domain"/>
    <property type="match status" value="1"/>
</dbReference>
<dbReference type="Gene3D" id="3.90.226.10">
    <property type="entry name" value="2-enoyl-CoA Hydratase, Chain A, domain 1"/>
    <property type="match status" value="1"/>
</dbReference>
<feature type="region of interest" description="Disordered" evidence="13">
    <location>
        <begin position="322"/>
        <end position="343"/>
    </location>
</feature>
<comment type="pathway">
    <text evidence="1">Lipid metabolism; fatty acid beta-oxidation.</text>
</comment>
<evidence type="ECO:0000313" key="16">
    <source>
        <dbReference type="EMBL" id="QEG41920.1"/>
    </source>
</evidence>
<dbReference type="GO" id="GO:0070403">
    <property type="term" value="F:NAD+ binding"/>
    <property type="evidence" value="ECO:0007669"/>
    <property type="project" value="InterPro"/>
</dbReference>
<sequence length="753" mass="82733">MNVTKSNSASDTLAGLDSQLHCFTVARDDRGVVSVSLDVPNRSMNVIDERVLDELTWIVNSLQTDATAKVVVFRSGKASGFLAGADVHEIAGLHDHELLAQTLRRGQDLFDRIEQISAVTVAAIDGPCMGGGLEWALACDHRVISDSPATRLGLPEIRLGLLPAWGGTQRLPQTVGLAAALPLILKGKAVDATRAIRIGLADRMVSAAHFSSKVAQVVAEVLDGKFPQRQRNRSWTTRIAERLAIGRRMILQQARHEIHKQDPEQHYPAALLVVDAIERGLTDRVDGLAAERQHFATLLESPTSRRLMGLFFQRERAKNLKTWAPLPSSDGSPKAADQPADTAEPLPEIRNLVVIGGGVMGAEIAQLAAAKDFHVTVQEIDAAAADAARKRIEGLVKQWAKYQHADEQMLTKIRQQLHVTCDDTALSKADLVIEAVVERESVKRQVFRDVERLIGDDTLLVSNTSSLRVQRMAEVTSHPDRVAGLHFFNPVSRMELVEVVHTHDTDPRVLQRLLQFARSLGKTPVVTADSPGFIVNRVLFPYLGEAVQMTIEGYDAEFIDRPMRSFGMPMGPLELLDHVGIDIAAHVADSLSGVLPDAQAVAERLKEMSEAGELGKKSGQGFYLYKDGKMDRPVVSGQSECFADKEVFCDDGLTPTQRRVLYPMINEAMRCLDEKIVRESWMVDLAVVLGTGFAPFRGGPLQWLDDAGADVVRQNMEILAEQFGSHFEPVPGLLAAAQWKEPLMRMHPSLETL</sequence>
<keyword evidence="9" id="KW-0443">Lipid metabolism</keyword>
<reference evidence="16 17" key="1">
    <citation type="submission" date="2019-08" db="EMBL/GenBank/DDBJ databases">
        <title>Deep-cultivation of Planctomycetes and their phenomic and genomic characterization uncovers novel biology.</title>
        <authorList>
            <person name="Wiegand S."/>
            <person name="Jogler M."/>
            <person name="Boedeker C."/>
            <person name="Pinto D."/>
            <person name="Vollmers J."/>
            <person name="Rivas-Marin E."/>
            <person name="Kohn T."/>
            <person name="Peeters S.H."/>
            <person name="Heuer A."/>
            <person name="Rast P."/>
            <person name="Oberbeckmann S."/>
            <person name="Bunk B."/>
            <person name="Jeske O."/>
            <person name="Meyerdierks A."/>
            <person name="Storesund J.E."/>
            <person name="Kallscheuer N."/>
            <person name="Luecker S."/>
            <person name="Lage O.M."/>
            <person name="Pohl T."/>
            <person name="Merkel B.J."/>
            <person name="Hornburger P."/>
            <person name="Mueller R.-W."/>
            <person name="Bruemmer F."/>
            <person name="Labrenz M."/>
            <person name="Spormann A.M."/>
            <person name="Op den Camp H."/>
            <person name="Overmann J."/>
            <person name="Amann R."/>
            <person name="Jetten M.S.M."/>
            <person name="Mascher T."/>
            <person name="Medema M.H."/>
            <person name="Devos D.P."/>
            <person name="Kaster A.-K."/>
            <person name="Ovreas L."/>
            <person name="Rohde M."/>
            <person name="Galperin M.Y."/>
            <person name="Jogler C."/>
        </authorList>
    </citation>
    <scope>NUCLEOTIDE SEQUENCE [LARGE SCALE GENOMIC DNA]</scope>
    <source>
        <strain evidence="16 17">UC8</strain>
    </source>
</reference>
<dbReference type="GO" id="GO:0004300">
    <property type="term" value="F:enoyl-CoA hydratase activity"/>
    <property type="evidence" value="ECO:0007669"/>
    <property type="project" value="UniProtKB-EC"/>
</dbReference>
<dbReference type="Gene3D" id="1.10.1040.50">
    <property type="match status" value="1"/>
</dbReference>
<keyword evidence="5" id="KW-0276">Fatty acid metabolism</keyword>
<protein>
    <recommendedName>
        <fullName evidence="4">enoyl-CoA hydratase</fullName>
        <ecNumber evidence="4">4.2.1.17</ecNumber>
    </recommendedName>
</protein>
<name>A0A5B9QVV6_9BACT</name>
<evidence type="ECO:0000256" key="6">
    <source>
        <dbReference type="ARBA" id="ARBA00022963"/>
    </source>
</evidence>
<dbReference type="PANTHER" id="PTHR43612:SF3">
    <property type="entry name" value="TRIFUNCTIONAL ENZYME SUBUNIT ALPHA, MITOCHONDRIAL"/>
    <property type="match status" value="1"/>
</dbReference>
<dbReference type="GO" id="GO:0006635">
    <property type="term" value="P:fatty acid beta-oxidation"/>
    <property type="evidence" value="ECO:0007669"/>
    <property type="project" value="UniProtKB-UniPathway"/>
</dbReference>
<evidence type="ECO:0000256" key="13">
    <source>
        <dbReference type="SAM" id="MobiDB-lite"/>
    </source>
</evidence>
<evidence type="ECO:0000256" key="2">
    <source>
        <dbReference type="ARBA" id="ARBA00007005"/>
    </source>
</evidence>
<dbReference type="InterPro" id="IPR050136">
    <property type="entry name" value="FA_oxidation_alpha_subunit"/>
</dbReference>
<dbReference type="UniPathway" id="UPA00659"/>
<dbReference type="KEGG" id="rul:UC8_39480"/>
<evidence type="ECO:0000259" key="15">
    <source>
        <dbReference type="Pfam" id="PF02737"/>
    </source>
</evidence>
<feature type="domain" description="3-hydroxyacyl-CoA dehydrogenase C-terminal" evidence="14">
    <location>
        <begin position="659"/>
        <end position="729"/>
    </location>
</feature>
<evidence type="ECO:0000256" key="4">
    <source>
        <dbReference type="ARBA" id="ARBA00012076"/>
    </source>
</evidence>
<dbReference type="InterPro" id="IPR036291">
    <property type="entry name" value="NAD(P)-bd_dom_sf"/>
</dbReference>
<evidence type="ECO:0000256" key="8">
    <source>
        <dbReference type="ARBA" id="ARBA00023027"/>
    </source>
</evidence>
<dbReference type="InterPro" id="IPR001753">
    <property type="entry name" value="Enoyl-CoA_hydra/iso"/>
</dbReference>
<evidence type="ECO:0000256" key="1">
    <source>
        <dbReference type="ARBA" id="ARBA00005005"/>
    </source>
</evidence>
<dbReference type="EMBL" id="CP042914">
    <property type="protein sequence ID" value="QEG41920.1"/>
    <property type="molecule type" value="Genomic_DNA"/>
</dbReference>
<organism evidence="16 17">
    <name type="scientific">Roseimaritima ulvae</name>
    <dbReference type="NCBI Taxonomy" id="980254"/>
    <lineage>
        <taxon>Bacteria</taxon>
        <taxon>Pseudomonadati</taxon>
        <taxon>Planctomycetota</taxon>
        <taxon>Planctomycetia</taxon>
        <taxon>Pirellulales</taxon>
        <taxon>Pirellulaceae</taxon>
        <taxon>Roseimaritima</taxon>
    </lineage>
</organism>
<keyword evidence="17" id="KW-1185">Reference proteome</keyword>
<evidence type="ECO:0000313" key="17">
    <source>
        <dbReference type="Proteomes" id="UP000325286"/>
    </source>
</evidence>
<comment type="catalytic activity">
    <reaction evidence="12">
        <text>a (3S)-3-hydroxyacyl-CoA + NAD(+) = a 3-oxoacyl-CoA + NADH + H(+)</text>
        <dbReference type="Rhea" id="RHEA:22432"/>
        <dbReference type="ChEBI" id="CHEBI:15378"/>
        <dbReference type="ChEBI" id="CHEBI:57318"/>
        <dbReference type="ChEBI" id="CHEBI:57540"/>
        <dbReference type="ChEBI" id="CHEBI:57945"/>
        <dbReference type="ChEBI" id="CHEBI:90726"/>
        <dbReference type="EC" id="1.1.1.35"/>
    </reaction>
</comment>
<dbReference type="InterPro" id="IPR006108">
    <property type="entry name" value="3HC_DH_C"/>
</dbReference>
<keyword evidence="6" id="KW-0442">Lipid degradation</keyword>
<dbReference type="SUPFAM" id="SSF51735">
    <property type="entry name" value="NAD(P)-binding Rossmann-fold domains"/>
    <property type="match status" value="1"/>
</dbReference>
<dbReference type="AlphaFoldDB" id="A0A5B9QVV6"/>
<dbReference type="InterPro" id="IPR029045">
    <property type="entry name" value="ClpP/crotonase-like_dom_sf"/>
</dbReference>
<dbReference type="RefSeq" id="WP_068142496.1">
    <property type="nucleotide sequence ID" value="NZ_CP042914.1"/>
</dbReference>
<keyword evidence="7" id="KW-0560">Oxidoreductase</keyword>
<dbReference type="SUPFAM" id="SSF48179">
    <property type="entry name" value="6-phosphogluconate dehydrogenase C-terminal domain-like"/>
    <property type="match status" value="2"/>
</dbReference>
<dbReference type="OrthoDB" id="9771883at2"/>
<evidence type="ECO:0000256" key="5">
    <source>
        <dbReference type="ARBA" id="ARBA00022832"/>
    </source>
</evidence>
<proteinExistence type="inferred from homology"/>
<evidence type="ECO:0000259" key="14">
    <source>
        <dbReference type="Pfam" id="PF00725"/>
    </source>
</evidence>
<gene>
    <name evidence="16" type="primary">fadJ</name>
    <name evidence="16" type="ORF">UC8_39480</name>
</gene>
<evidence type="ECO:0000256" key="10">
    <source>
        <dbReference type="ARBA" id="ARBA00023239"/>
    </source>
</evidence>
<evidence type="ECO:0000256" key="9">
    <source>
        <dbReference type="ARBA" id="ARBA00023098"/>
    </source>
</evidence>
<comment type="similarity">
    <text evidence="2">In the central section; belongs to the 3-hydroxyacyl-CoA dehydrogenase family.</text>
</comment>
<comment type="similarity">
    <text evidence="3">In the N-terminal section; belongs to the enoyl-CoA hydratase/isomerase family.</text>
</comment>
<evidence type="ECO:0000256" key="11">
    <source>
        <dbReference type="ARBA" id="ARBA00023268"/>
    </source>
</evidence>
<accession>A0A5B9QVV6</accession>
<dbReference type="FunFam" id="3.40.50.720:FF:000009">
    <property type="entry name" value="Fatty oxidation complex, alpha subunit"/>
    <property type="match status" value="1"/>
</dbReference>
<dbReference type="Pfam" id="PF02737">
    <property type="entry name" value="3HCDH_N"/>
    <property type="match status" value="1"/>
</dbReference>
<dbReference type="FunFam" id="3.90.226.10:FF:000011">
    <property type="entry name" value="Fatty acid oxidation complex subunit alpha"/>
    <property type="match status" value="1"/>
</dbReference>
<dbReference type="PANTHER" id="PTHR43612">
    <property type="entry name" value="TRIFUNCTIONAL ENZYME SUBUNIT ALPHA"/>
    <property type="match status" value="1"/>
</dbReference>
<dbReference type="InterPro" id="IPR008927">
    <property type="entry name" value="6-PGluconate_DH-like_C_sf"/>
</dbReference>
<feature type="domain" description="3-hydroxyacyl-CoA dehydrogenase NAD binding" evidence="15">
    <location>
        <begin position="352"/>
        <end position="529"/>
    </location>
</feature>
<evidence type="ECO:0000256" key="3">
    <source>
        <dbReference type="ARBA" id="ARBA00008750"/>
    </source>
</evidence>
<dbReference type="CDD" id="cd06558">
    <property type="entry name" value="crotonase-like"/>
    <property type="match status" value="1"/>
</dbReference>
<keyword evidence="10" id="KW-0456">Lyase</keyword>
<evidence type="ECO:0000256" key="12">
    <source>
        <dbReference type="ARBA" id="ARBA00049556"/>
    </source>
</evidence>
<evidence type="ECO:0000256" key="7">
    <source>
        <dbReference type="ARBA" id="ARBA00023002"/>
    </source>
</evidence>
<dbReference type="Pfam" id="PF00725">
    <property type="entry name" value="3HCDH"/>
    <property type="match status" value="2"/>
</dbReference>
<dbReference type="SUPFAM" id="SSF52096">
    <property type="entry name" value="ClpP/crotonase"/>
    <property type="match status" value="1"/>
</dbReference>
<dbReference type="Proteomes" id="UP000325286">
    <property type="component" value="Chromosome"/>
</dbReference>
<dbReference type="EC" id="4.2.1.17" evidence="4"/>
<dbReference type="GO" id="GO:0016509">
    <property type="term" value="F:long-chain (3S)-3-hydroxyacyl-CoA dehydrogenase (NAD+) activity"/>
    <property type="evidence" value="ECO:0007669"/>
    <property type="project" value="TreeGrafter"/>
</dbReference>